<feature type="region of interest" description="Disordered" evidence="1">
    <location>
        <begin position="20"/>
        <end position="47"/>
    </location>
</feature>
<proteinExistence type="predicted"/>
<gene>
    <name evidence="2" type="ORF">SETIT_1G347400v2</name>
</gene>
<evidence type="ECO:0000313" key="2">
    <source>
        <dbReference type="EMBL" id="RCV08692.1"/>
    </source>
</evidence>
<sequence>METDRSLVQRDIETKKSLSARRKIHGPVEGHDSTGFQSMCRRERRRVGTVSGVASRLSLDDRERSSPAAGVLSVVMS</sequence>
<reference evidence="2" key="1">
    <citation type="journal article" date="2012" name="Nat. Biotechnol.">
        <title>Reference genome sequence of the model plant Setaria.</title>
        <authorList>
            <person name="Bennetzen J.L."/>
            <person name="Schmutz J."/>
            <person name="Wang H."/>
            <person name="Percifield R."/>
            <person name="Hawkins J."/>
            <person name="Pontaroli A.C."/>
            <person name="Estep M."/>
            <person name="Feng L."/>
            <person name="Vaughn J.N."/>
            <person name="Grimwood J."/>
            <person name="Jenkins J."/>
            <person name="Barry K."/>
            <person name="Lindquist E."/>
            <person name="Hellsten U."/>
            <person name="Deshpande S."/>
            <person name="Wang X."/>
            <person name="Wu X."/>
            <person name="Mitros T."/>
            <person name="Triplett J."/>
            <person name="Yang X."/>
            <person name="Ye C.Y."/>
            <person name="Mauro-Herrera M."/>
            <person name="Wang L."/>
            <person name="Li P."/>
            <person name="Sharma M."/>
            <person name="Sharma R."/>
            <person name="Ronald P.C."/>
            <person name="Panaud O."/>
            <person name="Kellogg E.A."/>
            <person name="Brutnell T.P."/>
            <person name="Doust A.N."/>
            <person name="Tuskan G.A."/>
            <person name="Rokhsar D."/>
            <person name="Devos K.M."/>
        </authorList>
    </citation>
    <scope>NUCLEOTIDE SEQUENCE [LARGE SCALE GENOMIC DNA]</scope>
    <source>
        <strain evidence="2">Yugu1</strain>
    </source>
</reference>
<organism evidence="2">
    <name type="scientific">Setaria italica</name>
    <name type="common">Foxtail millet</name>
    <name type="synonym">Panicum italicum</name>
    <dbReference type="NCBI Taxonomy" id="4555"/>
    <lineage>
        <taxon>Eukaryota</taxon>
        <taxon>Viridiplantae</taxon>
        <taxon>Streptophyta</taxon>
        <taxon>Embryophyta</taxon>
        <taxon>Tracheophyta</taxon>
        <taxon>Spermatophyta</taxon>
        <taxon>Magnoliopsida</taxon>
        <taxon>Liliopsida</taxon>
        <taxon>Poales</taxon>
        <taxon>Poaceae</taxon>
        <taxon>PACMAD clade</taxon>
        <taxon>Panicoideae</taxon>
        <taxon>Panicodae</taxon>
        <taxon>Paniceae</taxon>
        <taxon>Cenchrinae</taxon>
        <taxon>Setaria</taxon>
    </lineage>
</organism>
<dbReference type="AlphaFoldDB" id="A0A368PSS3"/>
<accession>A0A368PSS3</accession>
<reference evidence="2" key="2">
    <citation type="submission" date="2015-07" db="EMBL/GenBank/DDBJ databases">
        <authorList>
            <person name="Noorani M."/>
        </authorList>
    </citation>
    <scope>NUCLEOTIDE SEQUENCE</scope>
    <source>
        <strain evidence="2">Yugu1</strain>
    </source>
</reference>
<name>A0A368PSS3_SETIT</name>
<protein>
    <submittedName>
        <fullName evidence="2">Uncharacterized protein</fullName>
    </submittedName>
</protein>
<dbReference type="EMBL" id="CM003528">
    <property type="protein sequence ID" value="RCV08692.1"/>
    <property type="molecule type" value="Genomic_DNA"/>
</dbReference>
<evidence type="ECO:0000256" key="1">
    <source>
        <dbReference type="SAM" id="MobiDB-lite"/>
    </source>
</evidence>